<evidence type="ECO:0000313" key="1">
    <source>
        <dbReference type="EMBL" id="TDQ25575.1"/>
    </source>
</evidence>
<dbReference type="AlphaFoldDB" id="A0A4R6TF02"/>
<evidence type="ECO:0000313" key="2">
    <source>
        <dbReference type="Proteomes" id="UP000295390"/>
    </source>
</evidence>
<gene>
    <name evidence="1" type="ORF">DFQ07_2000</name>
</gene>
<accession>A0A4R6TF02</accession>
<organism evidence="1 2">
    <name type="scientific">Tenacibaculum caenipelagi</name>
    <dbReference type="NCBI Taxonomy" id="1325435"/>
    <lineage>
        <taxon>Bacteria</taxon>
        <taxon>Pseudomonadati</taxon>
        <taxon>Bacteroidota</taxon>
        <taxon>Flavobacteriia</taxon>
        <taxon>Flavobacteriales</taxon>
        <taxon>Flavobacteriaceae</taxon>
        <taxon>Tenacibaculum</taxon>
    </lineage>
</organism>
<name>A0A4R6TF02_9FLAO</name>
<dbReference type="EMBL" id="SNYH01000004">
    <property type="protein sequence ID" value="TDQ25575.1"/>
    <property type="molecule type" value="Genomic_DNA"/>
</dbReference>
<sequence>MENLFWKIYNANSEEELAKIIESEPIFKDRKNWRPYGGIEGNFGTFEAQQNNAIPALVEKITNSIDATLIKECRSLKIDPKSKDAPKTMNEAVEKFYGVPNGEISELGNIKRRELAENIQIIATGGKRQPCITIYDSGEGQIPSEFHNTFLSLHKGNKANIHFVQGKYNMGSTGAVVFCGEKKYQLIASKRNKVINGNKNPEFGFTIVRRHPLDSFDNDNNVTTTWYEYFCPDNKIASFEIETIDLGLLNRNFEYGSIVKLYSYQLPTGSRGDISTDLYRDLNQYLYHLPIPIAVYEKREHYKRKGVNKVVVGNRTRIINNAKDNVERNIRFDLKSNLGDFIIPIDVIIFTSNVDHREFIKNKSIVYTQNGQVHGFYGQSFISQDLGFQLIKKHTLIHVDCTNIPTEVRQDLFMSNRTHLREGLKTELLKNEIVSLLRSSTELKRINNDRKDSLLRESKTDKDLLENFLSNLPVDKDVVNLLKRNGSLDFLKLNGKKTNGNHRSKKVAQKKLNRFPSIFNLNLKEQKNGKVYKTIPLNSNGRITIETDVQDDYLFRPVEKGHFEIQVLQKRKKTDKPVNPVLNLFPNDVTDILTVNKEGPTDGTIKLLIKPNEQAQVGDEVEIKAKLSAPGRDFQCVFNVKVDEKISKPKTKEKTPTETFPNLPTPKKAYKDPIDESCLAWSHEDLNWNGYDIVKVIRGEENNEMIVEGIIINMDSYVLLNFISKNSIKSEKELKFIKDKYFLSIYLHSLFLFSIMQKMQREDKKLSQIEMEDFISNLIKPYANFLLYENYQIEKHAFSE</sequence>
<comment type="caution">
    <text evidence="1">The sequence shown here is derived from an EMBL/GenBank/DDBJ whole genome shotgun (WGS) entry which is preliminary data.</text>
</comment>
<proteinExistence type="predicted"/>
<dbReference type="OrthoDB" id="779545at2"/>
<dbReference type="RefSeq" id="WP_133536282.1">
    <property type="nucleotide sequence ID" value="NZ_SNYH01000004.1"/>
</dbReference>
<keyword evidence="2" id="KW-1185">Reference proteome</keyword>
<dbReference type="Proteomes" id="UP000295390">
    <property type="component" value="Unassembled WGS sequence"/>
</dbReference>
<reference evidence="1 2" key="1">
    <citation type="submission" date="2019-03" db="EMBL/GenBank/DDBJ databases">
        <title>Genomic Encyclopedia of Type Strains, Phase III (KMG-III): the genomes of soil and plant-associated and newly described type strains.</title>
        <authorList>
            <person name="Whitman W."/>
        </authorList>
    </citation>
    <scope>NUCLEOTIDE SEQUENCE [LARGE SCALE GENOMIC DNA]</scope>
    <source>
        <strain evidence="1 2">CECT 8283</strain>
    </source>
</reference>
<protein>
    <submittedName>
        <fullName evidence="1">Uncharacterized protein</fullName>
    </submittedName>
</protein>